<keyword evidence="2" id="KW-1185">Reference proteome</keyword>
<accession>A0AAD3D5K1</accession>
<dbReference type="EMBL" id="BLLK01000057">
    <property type="protein sequence ID" value="GFH57096.1"/>
    <property type="molecule type" value="Genomic_DNA"/>
</dbReference>
<dbReference type="InterPro" id="IPR029028">
    <property type="entry name" value="Alpha/beta_knot_MTases"/>
</dbReference>
<gene>
    <name evidence="1" type="ORF">CTEN210_13572</name>
</gene>
<comment type="caution">
    <text evidence="1">The sequence shown here is derived from an EMBL/GenBank/DDBJ whole genome shotgun (WGS) entry which is preliminary data.</text>
</comment>
<dbReference type="Proteomes" id="UP001054902">
    <property type="component" value="Unassembled WGS sequence"/>
</dbReference>
<dbReference type="Gene3D" id="3.40.1280.10">
    <property type="match status" value="1"/>
</dbReference>
<evidence type="ECO:0000313" key="2">
    <source>
        <dbReference type="Proteomes" id="UP001054902"/>
    </source>
</evidence>
<reference evidence="1 2" key="1">
    <citation type="journal article" date="2021" name="Sci. Rep.">
        <title>The genome of the diatom Chaetoceros tenuissimus carries an ancient integrated fragment of an extant virus.</title>
        <authorList>
            <person name="Hongo Y."/>
            <person name="Kimura K."/>
            <person name="Takaki Y."/>
            <person name="Yoshida Y."/>
            <person name="Baba S."/>
            <person name="Kobayashi G."/>
            <person name="Nagasaki K."/>
            <person name="Hano T."/>
            <person name="Tomaru Y."/>
        </authorList>
    </citation>
    <scope>NUCLEOTIDE SEQUENCE [LARGE SCALE GENOMIC DNA]</scope>
    <source>
        <strain evidence="1 2">NIES-3715</strain>
    </source>
</reference>
<proteinExistence type="predicted"/>
<dbReference type="InterPro" id="IPR029026">
    <property type="entry name" value="tRNA_m1G_MTases_N"/>
</dbReference>
<evidence type="ECO:0000313" key="1">
    <source>
        <dbReference type="EMBL" id="GFH57096.1"/>
    </source>
</evidence>
<protein>
    <submittedName>
        <fullName evidence="1">Uncharacterized protein</fullName>
    </submittedName>
</protein>
<name>A0AAD3D5K1_9STRA</name>
<dbReference type="AlphaFoldDB" id="A0AAD3D5K1"/>
<sequence>MCTETFITNPGIADRVEADVSGFQEYEYTFQRTPDKTTEICGILKCTHSSTFTLQDILNTNHLWVDVHDQKLQPSVGPFIRTLVRITQGSPHVLKVVLNFDWKEDVTGDPKDVSRKIAHQIHMLVRNSMGAALFLSSLLIVLPEFVKVADVQLAMNYPSIQLMEHSERINESEAKVRETPIEGESREPITVENYLDRKDDRVSARISVLTRMCTVRYTPILYYLALALKNEEYLPSTGMNKTTSQSIAKSDPYILACVDKPANLFRIIMLARDYDIVHRLVIVVRDEAKQKRLTTETDKFIKGLNDISIESMPKVLTIEETWLLFKKECEGSVVAVDLHEDALTLDQDSDDRKSALETLHHAKAIIWGFESDGIPSTIDDLATDYVQIQTRTSLNLVAAMSVVLHRRWMDANDKK</sequence>
<dbReference type="SUPFAM" id="SSF75217">
    <property type="entry name" value="alpha/beta knot"/>
    <property type="match status" value="1"/>
</dbReference>
<organism evidence="1 2">
    <name type="scientific">Chaetoceros tenuissimus</name>
    <dbReference type="NCBI Taxonomy" id="426638"/>
    <lineage>
        <taxon>Eukaryota</taxon>
        <taxon>Sar</taxon>
        <taxon>Stramenopiles</taxon>
        <taxon>Ochrophyta</taxon>
        <taxon>Bacillariophyta</taxon>
        <taxon>Coscinodiscophyceae</taxon>
        <taxon>Chaetocerotophycidae</taxon>
        <taxon>Chaetocerotales</taxon>
        <taxon>Chaetocerotaceae</taxon>
        <taxon>Chaetoceros</taxon>
    </lineage>
</organism>